<dbReference type="RefSeq" id="WP_003603534.1">
    <property type="nucleotide sequence ID" value="NC_012811.1"/>
</dbReference>
<dbReference type="AlphaFoldDB" id="C5B6J9"/>
<dbReference type="HOGENOM" id="CLU_789436_0_0_5"/>
<organism evidence="1 2">
    <name type="scientific">Methylorubrum extorquens (strain ATCC 14718 / DSM 1338 / JCM 2805 / NCIMB 9133 / AM1)</name>
    <name type="common">Methylobacterium extorquens</name>
    <dbReference type="NCBI Taxonomy" id="272630"/>
    <lineage>
        <taxon>Bacteria</taxon>
        <taxon>Pseudomonadati</taxon>
        <taxon>Pseudomonadota</taxon>
        <taxon>Alphaproteobacteria</taxon>
        <taxon>Hyphomicrobiales</taxon>
        <taxon>Methylobacteriaceae</taxon>
        <taxon>Methylorubrum</taxon>
    </lineage>
</organism>
<sequence>MTAPATQGPVARIVVQTRAGLVDEAGNRVRALLFVDAEVPADPEARLPVIGSFPLYREELRSDYLAVGDATYRLRRADNARRTAGMKPPEPRPLPCDVVARHEFVRYNDDVLWPPTGCTDDPDLAVAVYGDRAPRIQGAGRRSFDLSVVAETVAQVRAEARAHLIRRPEGLYYQAPVPMIRIVNDYDGEDRFGYDVVEMATTDELTFSIDRSREASEFARRLAGGRPQHAFEGVTLTEPGLLPQRDDLVGLVSTIGPLLARLRIFDPLTVERETLLAWHDASNAAFIASSLGRPGAERVLAGLGHLIGHLREIDAIVGFAPHFRKRISQIAARIDLEASLTPSAAPAEPRP</sequence>
<gene>
    <name evidence="1" type="ordered locus">MexAM1_META2p1343</name>
</gene>
<geneLocation type="plasmid" evidence="1 2">
    <name>megaplasmid</name>
</geneLocation>
<accession>C5B6J9</accession>
<dbReference type="Proteomes" id="UP000009081">
    <property type="component" value="Plasmid megaplasmid"/>
</dbReference>
<evidence type="ECO:0000313" key="1">
    <source>
        <dbReference type="EMBL" id="ACS44081.1"/>
    </source>
</evidence>
<protein>
    <submittedName>
        <fullName evidence="1">Uncharacterized protein</fullName>
    </submittedName>
</protein>
<reference evidence="1 2" key="1">
    <citation type="journal article" date="2009" name="PLoS ONE">
        <title>Methylobacterium genome sequences: a reference blueprint to investigate microbial metabolism of C1 compounds from natural and industrial sources.</title>
        <authorList>
            <person name="Vuilleumier S."/>
            <person name="Chistoserdova L."/>
            <person name="Lee M.-C."/>
            <person name="Bringel F."/>
            <person name="Lajus A."/>
            <person name="Zhou Y."/>
            <person name="Gourion B."/>
            <person name="Barbe V."/>
            <person name="Chang J."/>
            <person name="Cruveiller S."/>
            <person name="Dossat C."/>
            <person name="Gillett W."/>
            <person name="Gruffaz C."/>
            <person name="Haugen E."/>
            <person name="Hourcade E."/>
            <person name="Levy R."/>
            <person name="Mangenot S."/>
            <person name="Muller E."/>
            <person name="Nadalig T."/>
            <person name="Pagni M."/>
            <person name="Penny C."/>
            <person name="Peyraud R."/>
            <person name="Robinson D.G."/>
            <person name="Roche D."/>
            <person name="Rouy Z."/>
            <person name="Saenampechek C."/>
            <person name="Salvignol G."/>
            <person name="Vallenet D."/>
            <person name="Wu Z."/>
            <person name="Marx C.J."/>
            <person name="Vorholt J.A."/>
            <person name="Olson M.V."/>
            <person name="Kaul R."/>
            <person name="Weissenbach J."/>
            <person name="Medigue C."/>
            <person name="Lidstrom M.E."/>
        </authorList>
    </citation>
    <scope>NUCLEOTIDE SEQUENCE [LARGE SCALE GENOMIC DNA]</scope>
    <source>
        <strain evidence="2">ATCC 14718 / DSM 1338 / JCM 2805 / NCIMB 9133 / AM1</strain>
    </source>
</reference>
<name>C5B6J9_METEA</name>
<dbReference type="EMBL" id="CP001511">
    <property type="protein sequence ID" value="ACS44081.1"/>
    <property type="molecule type" value="Genomic_DNA"/>
</dbReference>
<keyword evidence="1" id="KW-0614">Plasmid</keyword>
<proteinExistence type="predicted"/>
<keyword evidence="2" id="KW-1185">Reference proteome</keyword>
<evidence type="ECO:0000313" key="2">
    <source>
        <dbReference type="Proteomes" id="UP000009081"/>
    </source>
</evidence>
<dbReference type="KEGG" id="mea:Mex_2p1343"/>